<organism evidence="1 2">
    <name type="scientific">Lophiostoma macrostomum CBS 122681</name>
    <dbReference type="NCBI Taxonomy" id="1314788"/>
    <lineage>
        <taxon>Eukaryota</taxon>
        <taxon>Fungi</taxon>
        <taxon>Dikarya</taxon>
        <taxon>Ascomycota</taxon>
        <taxon>Pezizomycotina</taxon>
        <taxon>Dothideomycetes</taxon>
        <taxon>Pleosporomycetidae</taxon>
        <taxon>Pleosporales</taxon>
        <taxon>Lophiostomataceae</taxon>
        <taxon>Lophiostoma</taxon>
    </lineage>
</organism>
<accession>A0A6A6TJD7</accession>
<protein>
    <submittedName>
        <fullName evidence="1">Uncharacterized protein</fullName>
    </submittedName>
</protein>
<proteinExistence type="predicted"/>
<dbReference type="EMBL" id="MU004301">
    <property type="protein sequence ID" value="KAF2660145.1"/>
    <property type="molecule type" value="Genomic_DNA"/>
</dbReference>
<evidence type="ECO:0000313" key="2">
    <source>
        <dbReference type="Proteomes" id="UP000799324"/>
    </source>
</evidence>
<reference evidence="1" key="1">
    <citation type="journal article" date="2020" name="Stud. Mycol.">
        <title>101 Dothideomycetes genomes: a test case for predicting lifestyles and emergence of pathogens.</title>
        <authorList>
            <person name="Haridas S."/>
            <person name="Albert R."/>
            <person name="Binder M."/>
            <person name="Bloem J."/>
            <person name="Labutti K."/>
            <person name="Salamov A."/>
            <person name="Andreopoulos B."/>
            <person name="Baker S."/>
            <person name="Barry K."/>
            <person name="Bills G."/>
            <person name="Bluhm B."/>
            <person name="Cannon C."/>
            <person name="Castanera R."/>
            <person name="Culley D."/>
            <person name="Daum C."/>
            <person name="Ezra D."/>
            <person name="Gonzalez J."/>
            <person name="Henrissat B."/>
            <person name="Kuo A."/>
            <person name="Liang C."/>
            <person name="Lipzen A."/>
            <person name="Lutzoni F."/>
            <person name="Magnuson J."/>
            <person name="Mondo S."/>
            <person name="Nolan M."/>
            <person name="Ohm R."/>
            <person name="Pangilinan J."/>
            <person name="Park H.-J."/>
            <person name="Ramirez L."/>
            <person name="Alfaro M."/>
            <person name="Sun H."/>
            <person name="Tritt A."/>
            <person name="Yoshinaga Y."/>
            <person name="Zwiers L.-H."/>
            <person name="Turgeon B."/>
            <person name="Goodwin S."/>
            <person name="Spatafora J."/>
            <person name="Crous P."/>
            <person name="Grigoriev I."/>
        </authorList>
    </citation>
    <scope>NUCLEOTIDE SEQUENCE</scope>
    <source>
        <strain evidence="1">CBS 122681</strain>
    </source>
</reference>
<keyword evidence="2" id="KW-1185">Reference proteome</keyword>
<sequence length="162" mass="18609">MIPIIVNKTSKYQPHPYHVFLRQHFLWYCLYENHQLERVRWQQVAAGLAIVTLGSPCTEILEAFSSSSSVVRISFEGRVCMLYSLLFTLISKSRLVQSAPLQSTSTSITSRMHVSSSSPGQGCVRQSDVSRTRSVIYRMTRNRRVVTRILSRRLSTSLRRSR</sequence>
<dbReference type="AlphaFoldDB" id="A0A6A6TJD7"/>
<gene>
    <name evidence="1" type="ORF">K491DRAFT_92034</name>
</gene>
<name>A0A6A6TJD7_9PLEO</name>
<evidence type="ECO:0000313" key="1">
    <source>
        <dbReference type="EMBL" id="KAF2660145.1"/>
    </source>
</evidence>
<dbReference type="Proteomes" id="UP000799324">
    <property type="component" value="Unassembled WGS sequence"/>
</dbReference>